<proteinExistence type="predicted"/>
<organism evidence="2 3">
    <name type="scientific">Nepenthes gracilis</name>
    <name type="common">Slender pitcher plant</name>
    <dbReference type="NCBI Taxonomy" id="150966"/>
    <lineage>
        <taxon>Eukaryota</taxon>
        <taxon>Viridiplantae</taxon>
        <taxon>Streptophyta</taxon>
        <taxon>Embryophyta</taxon>
        <taxon>Tracheophyta</taxon>
        <taxon>Spermatophyta</taxon>
        <taxon>Magnoliopsida</taxon>
        <taxon>eudicotyledons</taxon>
        <taxon>Gunneridae</taxon>
        <taxon>Pentapetalae</taxon>
        <taxon>Caryophyllales</taxon>
        <taxon>Nepenthaceae</taxon>
        <taxon>Nepenthes</taxon>
    </lineage>
</organism>
<comment type="caution">
    <text evidence="2">The sequence shown here is derived from an EMBL/GenBank/DDBJ whole genome shotgun (WGS) entry which is preliminary data.</text>
</comment>
<dbReference type="AlphaFoldDB" id="A0AAD3T1R5"/>
<evidence type="ECO:0000256" key="1">
    <source>
        <dbReference type="SAM" id="MobiDB-lite"/>
    </source>
</evidence>
<reference evidence="2" key="1">
    <citation type="submission" date="2023-05" db="EMBL/GenBank/DDBJ databases">
        <title>Nepenthes gracilis genome sequencing.</title>
        <authorList>
            <person name="Fukushima K."/>
        </authorList>
    </citation>
    <scope>NUCLEOTIDE SEQUENCE</scope>
    <source>
        <strain evidence="2">SING2019-196</strain>
    </source>
</reference>
<dbReference type="EMBL" id="BSYO01000022">
    <property type="protein sequence ID" value="GMH21082.1"/>
    <property type="molecule type" value="Genomic_DNA"/>
</dbReference>
<evidence type="ECO:0000313" key="3">
    <source>
        <dbReference type="Proteomes" id="UP001279734"/>
    </source>
</evidence>
<feature type="compositionally biased region" description="Polar residues" evidence="1">
    <location>
        <begin position="87"/>
        <end position="107"/>
    </location>
</feature>
<name>A0AAD3T1R5_NEPGR</name>
<protein>
    <submittedName>
        <fullName evidence="2">Uncharacterized protein</fullName>
    </submittedName>
</protein>
<sequence length="107" mass="12059">MPIILTEKQKPAEAAPQARDLKPSRCFNHHRLQAQGPTADTAKPQGLIQWRDNSLVQKLNPNPAIRSNPNQQPPHHVRREFQHPMLHSTNISTRQHSVTELTSGGIL</sequence>
<evidence type="ECO:0000313" key="2">
    <source>
        <dbReference type="EMBL" id="GMH21082.1"/>
    </source>
</evidence>
<feature type="compositionally biased region" description="Polar residues" evidence="1">
    <location>
        <begin position="60"/>
        <end position="70"/>
    </location>
</feature>
<accession>A0AAD3T1R5</accession>
<keyword evidence="3" id="KW-1185">Reference proteome</keyword>
<feature type="region of interest" description="Disordered" evidence="1">
    <location>
        <begin position="60"/>
        <end position="107"/>
    </location>
</feature>
<dbReference type="Proteomes" id="UP001279734">
    <property type="component" value="Unassembled WGS sequence"/>
</dbReference>
<gene>
    <name evidence="2" type="ORF">Nepgr_022924</name>
</gene>